<dbReference type="Pfam" id="PF02120">
    <property type="entry name" value="Flg_hook"/>
    <property type="match status" value="1"/>
</dbReference>
<keyword evidence="3" id="KW-0966">Cell projection</keyword>
<gene>
    <name evidence="3" type="ORF">GU927_008230</name>
</gene>
<dbReference type="Proteomes" id="UP000731907">
    <property type="component" value="Unassembled WGS sequence"/>
</dbReference>
<protein>
    <submittedName>
        <fullName evidence="3">Flagellar hook-length control protein FliK</fullName>
    </submittedName>
</protein>
<evidence type="ECO:0000313" key="3">
    <source>
        <dbReference type="EMBL" id="MBU9697834.1"/>
    </source>
</evidence>
<keyword evidence="4" id="KW-1185">Reference proteome</keyword>
<organism evidence="3 4">
    <name type="scientific">Paragemmobacter amnigenus</name>
    <dbReference type="NCBI Taxonomy" id="2852097"/>
    <lineage>
        <taxon>Bacteria</taxon>
        <taxon>Pseudomonadati</taxon>
        <taxon>Pseudomonadota</taxon>
        <taxon>Alphaproteobacteria</taxon>
        <taxon>Rhodobacterales</taxon>
        <taxon>Paracoccaceae</taxon>
        <taxon>Paragemmobacter</taxon>
    </lineage>
</organism>
<evidence type="ECO:0000259" key="2">
    <source>
        <dbReference type="Pfam" id="PF02120"/>
    </source>
</evidence>
<feature type="compositionally biased region" description="Pro residues" evidence="1">
    <location>
        <begin position="93"/>
        <end position="104"/>
    </location>
</feature>
<dbReference type="RefSeq" id="WP_217765564.1">
    <property type="nucleotide sequence ID" value="NZ_JAAATX020000005.1"/>
</dbReference>
<keyword evidence="3" id="KW-0282">Flagellum</keyword>
<name>A0ABS6J251_9RHOB</name>
<keyword evidence="3" id="KW-0969">Cilium</keyword>
<accession>A0ABS6J251</accession>
<evidence type="ECO:0000313" key="4">
    <source>
        <dbReference type="Proteomes" id="UP000731907"/>
    </source>
</evidence>
<dbReference type="CDD" id="cd17470">
    <property type="entry name" value="T3SS_Flik_C"/>
    <property type="match status" value="1"/>
</dbReference>
<feature type="region of interest" description="Disordered" evidence="1">
    <location>
        <begin position="1"/>
        <end position="124"/>
    </location>
</feature>
<reference evidence="3 4" key="1">
    <citation type="submission" date="2021-06" db="EMBL/GenBank/DDBJ databases">
        <title>Rhodobacteraceae bacterium strain HSP-20.</title>
        <authorList>
            <person name="Chen W.-M."/>
        </authorList>
    </citation>
    <scope>NUCLEOTIDE SEQUENCE [LARGE SCALE GENOMIC DNA]</scope>
    <source>
        <strain evidence="3 4">HSP-20</strain>
    </source>
</reference>
<keyword evidence="3" id="KW-0808">Transferase</keyword>
<comment type="caution">
    <text evidence="3">The sequence shown here is derived from an EMBL/GenBank/DDBJ whole genome shotgun (WGS) entry which is preliminary data.</text>
</comment>
<dbReference type="InterPro" id="IPR021136">
    <property type="entry name" value="Flagellar_hook_control-like_C"/>
</dbReference>
<proteinExistence type="predicted"/>
<feature type="compositionally biased region" description="Pro residues" evidence="1">
    <location>
        <begin position="14"/>
        <end position="29"/>
    </location>
</feature>
<sequence length="249" mass="25700">MPPAEERAGTIAPSPLPSVPSPLPVPPRPVARIDPARPDPTPASDARAGATGPADDAHPRFDLPPAPQGATAKPAAPPIAEAGPQPDHLPDPSAAPPAPLPPEQSAPDRPEAARPAAHRPEALPAEMVRLARTAPDGPVHLTLRPEELGTLRFELTRTAEGLHIHLSVDQPATLDLLRRQGELILAELRQSGFAGTTLSFAANDGQPMPQGDTGGGHSAPVAAPDEALPPPPRTWPLPVASAGSLDLRL</sequence>
<feature type="domain" description="Flagellar hook-length control protein-like C-terminal" evidence="2">
    <location>
        <begin position="139"/>
        <end position="206"/>
    </location>
</feature>
<evidence type="ECO:0000256" key="1">
    <source>
        <dbReference type="SAM" id="MobiDB-lite"/>
    </source>
</evidence>
<dbReference type="GO" id="GO:0016740">
    <property type="term" value="F:transferase activity"/>
    <property type="evidence" value="ECO:0007669"/>
    <property type="project" value="UniProtKB-KW"/>
</dbReference>
<feature type="region of interest" description="Disordered" evidence="1">
    <location>
        <begin position="199"/>
        <end position="249"/>
    </location>
</feature>
<dbReference type="EMBL" id="JAAATX020000005">
    <property type="protein sequence ID" value="MBU9697834.1"/>
    <property type="molecule type" value="Genomic_DNA"/>
</dbReference>